<reference evidence="2 3" key="1">
    <citation type="submission" date="2021-03" db="EMBL/GenBank/DDBJ databases">
        <title>Actinomadura violae sp. nov., isolated from lichen in Thailand.</title>
        <authorList>
            <person name="Kanchanasin P."/>
            <person name="Saeng-In P."/>
            <person name="Phongsopitanun W."/>
            <person name="Yuki M."/>
            <person name="Kudo T."/>
            <person name="Ohkuma M."/>
            <person name="Tanasupawat S."/>
        </authorList>
    </citation>
    <scope>NUCLEOTIDE SEQUENCE [LARGE SCALE GENOMIC DNA]</scope>
    <source>
        <strain evidence="2 3">LCR2-06</strain>
    </source>
</reference>
<feature type="compositionally biased region" description="Basic and acidic residues" evidence="1">
    <location>
        <begin position="77"/>
        <end position="86"/>
    </location>
</feature>
<proteinExistence type="predicted"/>
<dbReference type="Proteomes" id="UP000680206">
    <property type="component" value="Unassembled WGS sequence"/>
</dbReference>
<name>A0ABS3RY52_9ACTN</name>
<evidence type="ECO:0008006" key="4">
    <source>
        <dbReference type="Google" id="ProtNLM"/>
    </source>
</evidence>
<dbReference type="RefSeq" id="WP_208245100.1">
    <property type="nucleotide sequence ID" value="NZ_JAGEPF010000018.1"/>
</dbReference>
<feature type="region of interest" description="Disordered" evidence="1">
    <location>
        <begin position="65"/>
        <end position="86"/>
    </location>
</feature>
<keyword evidence="3" id="KW-1185">Reference proteome</keyword>
<evidence type="ECO:0000313" key="2">
    <source>
        <dbReference type="EMBL" id="MBO2461670.1"/>
    </source>
</evidence>
<comment type="caution">
    <text evidence="2">The sequence shown here is derived from an EMBL/GenBank/DDBJ whole genome shotgun (WGS) entry which is preliminary data.</text>
</comment>
<evidence type="ECO:0000313" key="3">
    <source>
        <dbReference type="Proteomes" id="UP000680206"/>
    </source>
</evidence>
<gene>
    <name evidence="2" type="ORF">J4709_29285</name>
</gene>
<evidence type="ECO:0000256" key="1">
    <source>
        <dbReference type="SAM" id="MobiDB-lite"/>
    </source>
</evidence>
<accession>A0ABS3RY52</accession>
<dbReference type="EMBL" id="JAGEPF010000018">
    <property type="protein sequence ID" value="MBO2461670.1"/>
    <property type="molecule type" value="Genomic_DNA"/>
</dbReference>
<protein>
    <recommendedName>
        <fullName evidence="4">DNA-binding protein</fullName>
    </recommendedName>
</protein>
<organism evidence="2 3">
    <name type="scientific">Actinomadura violacea</name>
    <dbReference type="NCBI Taxonomy" id="2819934"/>
    <lineage>
        <taxon>Bacteria</taxon>
        <taxon>Bacillati</taxon>
        <taxon>Actinomycetota</taxon>
        <taxon>Actinomycetes</taxon>
        <taxon>Streptosporangiales</taxon>
        <taxon>Thermomonosporaceae</taxon>
        <taxon>Actinomadura</taxon>
    </lineage>
</organism>
<sequence>METINDCGEPVGDDARHAAWLARILGVDPSTISKAVPEAGGPPFTRDPATGRKLYPTSAFLRWWDARPGPGRPRKNTAADRDAGRR</sequence>